<evidence type="ECO:0000313" key="1">
    <source>
        <dbReference type="EMBL" id="QDV87688.1"/>
    </source>
</evidence>
<proteinExistence type="predicted"/>
<evidence type="ECO:0000313" key="2">
    <source>
        <dbReference type="Proteomes" id="UP000318081"/>
    </source>
</evidence>
<dbReference type="RefSeq" id="WP_145219502.1">
    <property type="nucleotide sequence ID" value="NZ_CP036432.1"/>
</dbReference>
<sequence length="318" mass="36301">MMAAKEPVGCQRFVDMWALPGVHPSNVEFLQKLKTADTNHFTTHMDCVGTVNTLDQETGDWEKTHLVGMRTDVWKPDDEEMHSCLDAMKDKRRNELKRSIKRSGRLNAKQKQKLEDQLADDEIMQMQCDDIQTRRLVLKLFRTTGDRVRWVGTIEEVTATEVHNSIGTGKPLLTMAAMLSRSDLVTYVQQNHRTFRIPSLFSFCYHDGQRMWNLLLRRYWLSIGADFEIEAEGQGIGEIDGKLFSFGSDSHLVLDPHPLAAQSSFVDLITLFAASVGYHRAMRKSVNRRVEAALSGESHRNLLQNEELRLRQNGRAAA</sequence>
<accession>A0ABX5Y080</accession>
<reference evidence="1 2" key="1">
    <citation type="submission" date="2019-02" db="EMBL/GenBank/DDBJ databases">
        <title>Deep-cultivation of Planctomycetes and their phenomic and genomic characterization uncovers novel biology.</title>
        <authorList>
            <person name="Wiegand S."/>
            <person name="Jogler M."/>
            <person name="Boedeker C."/>
            <person name="Pinto D."/>
            <person name="Vollmers J."/>
            <person name="Rivas-Marin E."/>
            <person name="Kohn T."/>
            <person name="Peeters S.H."/>
            <person name="Heuer A."/>
            <person name="Rast P."/>
            <person name="Oberbeckmann S."/>
            <person name="Bunk B."/>
            <person name="Jeske O."/>
            <person name="Meyerdierks A."/>
            <person name="Storesund J.E."/>
            <person name="Kallscheuer N."/>
            <person name="Luecker S."/>
            <person name="Lage O.M."/>
            <person name="Pohl T."/>
            <person name="Merkel B.J."/>
            <person name="Hornburger P."/>
            <person name="Mueller R.-W."/>
            <person name="Bruemmer F."/>
            <person name="Labrenz M."/>
            <person name="Spormann A.M."/>
            <person name="Op den Camp H."/>
            <person name="Overmann J."/>
            <person name="Amann R."/>
            <person name="Jetten M.S.M."/>
            <person name="Mascher T."/>
            <person name="Medema M.H."/>
            <person name="Devos D.P."/>
            <person name="Kaster A.-K."/>
            <person name="Ovreas L."/>
            <person name="Rohde M."/>
            <person name="Galperin M.Y."/>
            <person name="Jogler C."/>
        </authorList>
    </citation>
    <scope>NUCLEOTIDE SEQUENCE [LARGE SCALE GENOMIC DNA]</scope>
    <source>
        <strain evidence="1 2">TBK1r</strain>
    </source>
</reference>
<protein>
    <submittedName>
        <fullName evidence="1">Uncharacterized protein</fullName>
    </submittedName>
</protein>
<dbReference type="Proteomes" id="UP000318081">
    <property type="component" value="Chromosome"/>
</dbReference>
<keyword evidence="2" id="KW-1185">Reference proteome</keyword>
<organism evidence="1 2">
    <name type="scientific">Stieleria magnilauensis</name>
    <dbReference type="NCBI Taxonomy" id="2527963"/>
    <lineage>
        <taxon>Bacteria</taxon>
        <taxon>Pseudomonadati</taxon>
        <taxon>Planctomycetota</taxon>
        <taxon>Planctomycetia</taxon>
        <taxon>Pirellulales</taxon>
        <taxon>Pirellulaceae</taxon>
        <taxon>Stieleria</taxon>
    </lineage>
</organism>
<name>A0ABX5Y080_9BACT</name>
<dbReference type="EMBL" id="CP036432">
    <property type="protein sequence ID" value="QDV87688.1"/>
    <property type="molecule type" value="Genomic_DNA"/>
</dbReference>
<gene>
    <name evidence="1" type="ORF">TBK1r_67190</name>
</gene>